<sequence length="332" mass="35035">MRKSLIFAGLIFCGRVLCYGQAAQDDSDPLNLSDILALRRAAPSATATTSEERTNRLGASSNASTQSSTVSSTDPASLQSADHSAKFEMPNQRSTANASTKAGRTNRSAICFQPGVGWISIPPASRSASSTGSQLVIPKAVPAYELRTNAALAATSSSCPEGLTQLGKGTAALSQERPDLMSRFGAAADSGLPRERLKDLSEKPTSSPTADRPSSPNARDSASFAGNRKQPAQSAFQQGTAPNTISRTGGGPSFSSAKSVNATFTPKEIRAYEGLVESCKKMDELGNEGISRVKAEGHLSTGRMEQFVKTCSDIKNKSRRSVITSMRKHQIK</sequence>
<reference evidence="2 3" key="1">
    <citation type="journal article" date="2009" name="Appl. Environ. Microbiol.">
        <title>Three genomes from the phylum Acidobacteria provide insight into the lifestyles of these microorganisms in soils.</title>
        <authorList>
            <person name="Ward N.L."/>
            <person name="Challacombe J.F."/>
            <person name="Janssen P.H."/>
            <person name="Henrissat B."/>
            <person name="Coutinho P.M."/>
            <person name="Wu M."/>
            <person name="Xie G."/>
            <person name="Haft D.H."/>
            <person name="Sait M."/>
            <person name="Badger J."/>
            <person name="Barabote R.D."/>
            <person name="Bradley B."/>
            <person name="Brettin T.S."/>
            <person name="Brinkac L.M."/>
            <person name="Bruce D."/>
            <person name="Creasy T."/>
            <person name="Daugherty S.C."/>
            <person name="Davidsen T.M."/>
            <person name="DeBoy R.T."/>
            <person name="Detter J.C."/>
            <person name="Dodson R.J."/>
            <person name="Durkin A.S."/>
            <person name="Ganapathy A."/>
            <person name="Gwinn-Giglio M."/>
            <person name="Han C.S."/>
            <person name="Khouri H."/>
            <person name="Kiss H."/>
            <person name="Kothari S.P."/>
            <person name="Madupu R."/>
            <person name="Nelson K.E."/>
            <person name="Nelson W.C."/>
            <person name="Paulsen I."/>
            <person name="Penn K."/>
            <person name="Ren Q."/>
            <person name="Rosovitz M.J."/>
            <person name="Selengut J.D."/>
            <person name="Shrivastava S."/>
            <person name="Sullivan S.A."/>
            <person name="Tapia R."/>
            <person name="Thompson L.S."/>
            <person name="Watkins K.L."/>
            <person name="Yang Q."/>
            <person name="Yu C."/>
            <person name="Zafar N."/>
            <person name="Zhou L."/>
            <person name="Kuske C.R."/>
        </authorList>
    </citation>
    <scope>NUCLEOTIDE SEQUENCE [LARGE SCALE GENOMIC DNA]</scope>
    <source>
        <strain evidence="2 3">Ellin345</strain>
    </source>
</reference>
<proteinExistence type="predicted"/>
<dbReference type="AlphaFoldDB" id="Q1ITF9"/>
<dbReference type="KEGG" id="aba:Acid345_0836"/>
<dbReference type="EMBL" id="CP000360">
    <property type="protein sequence ID" value="ABF39841.1"/>
    <property type="molecule type" value="Genomic_DNA"/>
</dbReference>
<feature type="compositionally biased region" description="Low complexity" evidence="1">
    <location>
        <begin position="60"/>
        <end position="73"/>
    </location>
</feature>
<feature type="region of interest" description="Disordered" evidence="1">
    <location>
        <begin position="43"/>
        <end position="106"/>
    </location>
</feature>
<feature type="compositionally biased region" description="Basic and acidic residues" evidence="1">
    <location>
        <begin position="192"/>
        <end position="202"/>
    </location>
</feature>
<dbReference type="EnsemblBacteria" id="ABF39841">
    <property type="protein sequence ID" value="ABF39841"/>
    <property type="gene ID" value="Acid345_0836"/>
</dbReference>
<feature type="region of interest" description="Disordered" evidence="1">
    <location>
        <begin position="186"/>
        <end position="259"/>
    </location>
</feature>
<accession>Q1ITF9</accession>
<feature type="compositionally biased region" description="Polar residues" evidence="1">
    <location>
        <begin position="230"/>
        <end position="259"/>
    </location>
</feature>
<evidence type="ECO:0000313" key="2">
    <source>
        <dbReference type="EMBL" id="ABF39841.1"/>
    </source>
</evidence>
<evidence type="ECO:0000256" key="1">
    <source>
        <dbReference type="SAM" id="MobiDB-lite"/>
    </source>
</evidence>
<gene>
    <name evidence="2" type="ordered locus">Acid345_0836</name>
</gene>
<feature type="compositionally biased region" description="Polar residues" evidence="1">
    <location>
        <begin position="91"/>
        <end position="106"/>
    </location>
</feature>
<evidence type="ECO:0000313" key="3">
    <source>
        <dbReference type="Proteomes" id="UP000002432"/>
    </source>
</evidence>
<dbReference type="Proteomes" id="UP000002432">
    <property type="component" value="Chromosome"/>
</dbReference>
<protein>
    <submittedName>
        <fullName evidence="2">Uncharacterized protein</fullName>
    </submittedName>
</protein>
<organism evidence="2 3">
    <name type="scientific">Koribacter versatilis (strain Ellin345)</name>
    <dbReference type="NCBI Taxonomy" id="204669"/>
    <lineage>
        <taxon>Bacteria</taxon>
        <taxon>Pseudomonadati</taxon>
        <taxon>Acidobacteriota</taxon>
        <taxon>Terriglobia</taxon>
        <taxon>Terriglobales</taxon>
        <taxon>Candidatus Korobacteraceae</taxon>
        <taxon>Candidatus Korobacter</taxon>
    </lineage>
</organism>
<name>Q1ITF9_KORVE</name>
<feature type="compositionally biased region" description="Polar residues" evidence="1">
    <location>
        <begin position="203"/>
        <end position="220"/>
    </location>
</feature>
<dbReference type="STRING" id="204669.Acid345_0836"/>
<dbReference type="HOGENOM" id="CLU_836212_0_0_0"/>
<keyword evidence="3" id="KW-1185">Reference proteome</keyword>